<sequence>EALLDALTREVIEETGLQVDERSAPCYGVRVDFP</sequence>
<organism evidence="1">
    <name type="scientific">marine metagenome</name>
    <dbReference type="NCBI Taxonomy" id="408172"/>
    <lineage>
        <taxon>unclassified sequences</taxon>
        <taxon>metagenomes</taxon>
        <taxon>ecological metagenomes</taxon>
    </lineage>
</organism>
<evidence type="ECO:0000313" key="1">
    <source>
        <dbReference type="EMBL" id="SVC37217.1"/>
    </source>
</evidence>
<proteinExistence type="predicted"/>
<gene>
    <name evidence="1" type="ORF">METZ01_LOCUS290071</name>
</gene>
<dbReference type="EMBL" id="UINC01087661">
    <property type="protein sequence ID" value="SVC37217.1"/>
    <property type="molecule type" value="Genomic_DNA"/>
</dbReference>
<dbReference type="SUPFAM" id="SSF55811">
    <property type="entry name" value="Nudix"/>
    <property type="match status" value="1"/>
</dbReference>
<protein>
    <recommendedName>
        <fullName evidence="2">Nudix hydrolase domain-containing protein</fullName>
    </recommendedName>
</protein>
<evidence type="ECO:0008006" key="2">
    <source>
        <dbReference type="Google" id="ProtNLM"/>
    </source>
</evidence>
<dbReference type="InterPro" id="IPR015797">
    <property type="entry name" value="NUDIX_hydrolase-like_dom_sf"/>
</dbReference>
<name>A0A382LPN6_9ZZZZ</name>
<dbReference type="AlphaFoldDB" id="A0A382LPN6"/>
<accession>A0A382LPN6</accession>
<reference evidence="1" key="1">
    <citation type="submission" date="2018-05" db="EMBL/GenBank/DDBJ databases">
        <authorList>
            <person name="Lanie J.A."/>
            <person name="Ng W.-L."/>
            <person name="Kazmierczak K.M."/>
            <person name="Andrzejewski T.M."/>
            <person name="Davidsen T.M."/>
            <person name="Wayne K.J."/>
            <person name="Tettelin H."/>
            <person name="Glass J.I."/>
            <person name="Rusch D."/>
            <person name="Podicherti R."/>
            <person name="Tsui H.-C.T."/>
            <person name="Winkler M.E."/>
        </authorList>
    </citation>
    <scope>NUCLEOTIDE SEQUENCE</scope>
</reference>
<feature type="non-terminal residue" evidence="1">
    <location>
        <position position="1"/>
    </location>
</feature>